<dbReference type="Proteomes" id="UP001239445">
    <property type="component" value="Unassembled WGS sequence"/>
</dbReference>
<name>A0AAJ0F2N8_9PEZI</name>
<evidence type="ECO:0000313" key="1">
    <source>
        <dbReference type="EMBL" id="KAK1752561.1"/>
    </source>
</evidence>
<comment type="caution">
    <text evidence="1">The sequence shown here is derived from an EMBL/GenBank/DDBJ whole genome shotgun (WGS) entry which is preliminary data.</text>
</comment>
<gene>
    <name evidence="1" type="ORF">QBC47DRAFT_388855</name>
</gene>
<reference evidence="1" key="1">
    <citation type="submission" date="2023-06" db="EMBL/GenBank/DDBJ databases">
        <title>Genome-scale phylogeny and comparative genomics of the fungal order Sordariales.</title>
        <authorList>
            <consortium name="Lawrence Berkeley National Laboratory"/>
            <person name="Hensen N."/>
            <person name="Bonometti L."/>
            <person name="Westerberg I."/>
            <person name="Brannstrom I.O."/>
            <person name="Guillou S."/>
            <person name="Cros-Aarteil S."/>
            <person name="Calhoun S."/>
            <person name="Haridas S."/>
            <person name="Kuo A."/>
            <person name="Mondo S."/>
            <person name="Pangilinan J."/>
            <person name="Riley R."/>
            <person name="Labutti K."/>
            <person name="Andreopoulos B."/>
            <person name="Lipzen A."/>
            <person name="Chen C."/>
            <person name="Yanf M."/>
            <person name="Daum C."/>
            <person name="Ng V."/>
            <person name="Clum A."/>
            <person name="Steindorff A."/>
            <person name="Ohm R."/>
            <person name="Martin F."/>
            <person name="Silar P."/>
            <person name="Natvig D."/>
            <person name="Lalanne C."/>
            <person name="Gautier V."/>
            <person name="Ament-Velasquez S.L."/>
            <person name="Kruys A."/>
            <person name="Hutchinson M.I."/>
            <person name="Powell A.J."/>
            <person name="Barry K."/>
            <person name="Miller A.N."/>
            <person name="Grigoriev I.V."/>
            <person name="Debuchy R."/>
            <person name="Gladieux P."/>
            <person name="Thoren M.H."/>
            <person name="Johannesson H."/>
        </authorList>
    </citation>
    <scope>NUCLEOTIDE SEQUENCE</scope>
    <source>
        <strain evidence="1">PSN4</strain>
    </source>
</reference>
<keyword evidence="2" id="KW-1185">Reference proteome</keyword>
<proteinExistence type="predicted"/>
<organism evidence="1 2">
    <name type="scientific">Echria macrotheca</name>
    <dbReference type="NCBI Taxonomy" id="438768"/>
    <lineage>
        <taxon>Eukaryota</taxon>
        <taxon>Fungi</taxon>
        <taxon>Dikarya</taxon>
        <taxon>Ascomycota</taxon>
        <taxon>Pezizomycotina</taxon>
        <taxon>Sordariomycetes</taxon>
        <taxon>Sordariomycetidae</taxon>
        <taxon>Sordariales</taxon>
        <taxon>Schizotheciaceae</taxon>
        <taxon>Echria</taxon>
    </lineage>
</organism>
<sequence>MTRLCRIPLPAASVAIVVRQLCVVQVSNASTQGSGQRIRSQGLLESWTHHGQQSLIPREISSPFRGTVGSARSFKGGHRLVIRANLTVEKAGKDPEERARLVEQNHWHTVAAEPPGLAVKAPVCRMTKRLGQTHRPSVESPQLKAGIGLDFAPAASDRVVPQRRMDGESRFSSFSSL</sequence>
<protein>
    <submittedName>
        <fullName evidence="1">Uncharacterized protein</fullName>
    </submittedName>
</protein>
<dbReference type="AlphaFoldDB" id="A0AAJ0F2N8"/>
<evidence type="ECO:0000313" key="2">
    <source>
        <dbReference type="Proteomes" id="UP001239445"/>
    </source>
</evidence>
<dbReference type="EMBL" id="MU839839">
    <property type="protein sequence ID" value="KAK1752561.1"/>
    <property type="molecule type" value="Genomic_DNA"/>
</dbReference>
<accession>A0AAJ0F2N8</accession>